<dbReference type="EMBL" id="JAMTCK010000007">
    <property type="protein sequence ID" value="MCP2166616.1"/>
    <property type="molecule type" value="Genomic_DNA"/>
</dbReference>
<evidence type="ECO:0000313" key="9">
    <source>
        <dbReference type="EMBL" id="MCP2166616.1"/>
    </source>
</evidence>
<keyword evidence="3" id="KW-0813">Transport</keyword>
<feature type="transmembrane region" description="Helical" evidence="8">
    <location>
        <begin position="224"/>
        <end position="253"/>
    </location>
</feature>
<dbReference type="GO" id="GO:0005886">
    <property type="term" value="C:plasma membrane"/>
    <property type="evidence" value="ECO:0007669"/>
    <property type="project" value="UniProtKB-SubCell"/>
</dbReference>
<evidence type="ECO:0000256" key="6">
    <source>
        <dbReference type="ARBA" id="ARBA00022989"/>
    </source>
</evidence>
<keyword evidence="5 8" id="KW-0812">Transmembrane</keyword>
<sequence>MPFSRSAGLAVVFGMPIVMFGLTNGPPVFTISAMRSLWRTLDRGLLRDVAPIALASGLVGASFGAIAVADGNPLWVPVAMSLLVFAGGAQFMAVGVVAAGGTAVAAVLAALLLNVRHLPFGLAVGHALGGSWPARLVGSHVMTDESVAFAMAQTDPRRARAAFWTCGLALYVCWNIGVVLGALAGSAVGDTDALGIDAAFPAALLALTLPALRDAVTRRCALVGALIAVVATPLVPAGVPVLLSLAGVAAMLLPVPRRVSAPADRPADGSSTTEARS</sequence>
<organism evidence="9 10">
    <name type="scientific">Goodfellowiella coeruleoviolacea</name>
    <dbReference type="NCBI Taxonomy" id="334858"/>
    <lineage>
        <taxon>Bacteria</taxon>
        <taxon>Bacillati</taxon>
        <taxon>Actinomycetota</taxon>
        <taxon>Actinomycetes</taxon>
        <taxon>Pseudonocardiales</taxon>
        <taxon>Pseudonocardiaceae</taxon>
        <taxon>Goodfellowiella</taxon>
    </lineage>
</organism>
<evidence type="ECO:0000256" key="8">
    <source>
        <dbReference type="SAM" id="Phobius"/>
    </source>
</evidence>
<dbReference type="PANTHER" id="PTHR34979">
    <property type="entry name" value="INNER MEMBRANE PROTEIN YGAZ"/>
    <property type="match status" value="1"/>
</dbReference>
<reference evidence="9" key="1">
    <citation type="submission" date="2022-06" db="EMBL/GenBank/DDBJ databases">
        <title>Genomic Encyclopedia of Archaeal and Bacterial Type Strains, Phase II (KMG-II): from individual species to whole genera.</title>
        <authorList>
            <person name="Goeker M."/>
        </authorList>
    </citation>
    <scope>NUCLEOTIDE SEQUENCE</scope>
    <source>
        <strain evidence="9">DSM 43935</strain>
    </source>
</reference>
<keyword evidence="4" id="KW-1003">Cell membrane</keyword>
<dbReference type="Pfam" id="PF03591">
    <property type="entry name" value="AzlC"/>
    <property type="match status" value="1"/>
</dbReference>
<feature type="transmembrane region" description="Helical" evidence="8">
    <location>
        <begin position="49"/>
        <end position="69"/>
    </location>
</feature>
<keyword evidence="6 8" id="KW-1133">Transmembrane helix</keyword>
<evidence type="ECO:0000256" key="7">
    <source>
        <dbReference type="ARBA" id="ARBA00023136"/>
    </source>
</evidence>
<feature type="transmembrane region" description="Helical" evidence="8">
    <location>
        <begin position="89"/>
        <end position="113"/>
    </location>
</feature>
<feature type="transmembrane region" description="Helical" evidence="8">
    <location>
        <begin position="6"/>
        <end position="29"/>
    </location>
</feature>
<dbReference type="InterPro" id="IPR011606">
    <property type="entry name" value="Brnchd-chn_aa_trnsp_permease"/>
</dbReference>
<evidence type="ECO:0000256" key="3">
    <source>
        <dbReference type="ARBA" id="ARBA00022448"/>
    </source>
</evidence>
<evidence type="ECO:0000313" key="10">
    <source>
        <dbReference type="Proteomes" id="UP001206128"/>
    </source>
</evidence>
<comment type="subcellular location">
    <subcellularLocation>
        <location evidence="1">Cell membrane</location>
        <topology evidence="1">Multi-pass membrane protein</topology>
    </subcellularLocation>
</comment>
<keyword evidence="10" id="KW-1185">Reference proteome</keyword>
<name>A0AAE3GE49_9PSEU</name>
<evidence type="ECO:0000256" key="1">
    <source>
        <dbReference type="ARBA" id="ARBA00004651"/>
    </source>
</evidence>
<protein>
    <submittedName>
        <fullName evidence="9">4-azaleucine resistance probable transporter AzlC</fullName>
    </submittedName>
</protein>
<dbReference type="PANTHER" id="PTHR34979:SF1">
    <property type="entry name" value="INNER MEMBRANE PROTEIN YGAZ"/>
    <property type="match status" value="1"/>
</dbReference>
<comment type="caution">
    <text evidence="9">The sequence shown here is derived from an EMBL/GenBank/DDBJ whole genome shotgun (WGS) entry which is preliminary data.</text>
</comment>
<evidence type="ECO:0000256" key="2">
    <source>
        <dbReference type="ARBA" id="ARBA00010735"/>
    </source>
</evidence>
<comment type="similarity">
    <text evidence="2">Belongs to the AzlC family.</text>
</comment>
<evidence type="ECO:0000256" key="5">
    <source>
        <dbReference type="ARBA" id="ARBA00022692"/>
    </source>
</evidence>
<keyword evidence="7 8" id="KW-0472">Membrane</keyword>
<evidence type="ECO:0000256" key="4">
    <source>
        <dbReference type="ARBA" id="ARBA00022475"/>
    </source>
</evidence>
<dbReference type="Proteomes" id="UP001206128">
    <property type="component" value="Unassembled WGS sequence"/>
</dbReference>
<feature type="transmembrane region" description="Helical" evidence="8">
    <location>
        <begin position="161"/>
        <end position="187"/>
    </location>
</feature>
<dbReference type="GO" id="GO:1903785">
    <property type="term" value="P:L-valine transmembrane transport"/>
    <property type="evidence" value="ECO:0007669"/>
    <property type="project" value="TreeGrafter"/>
</dbReference>
<gene>
    <name evidence="9" type="ORF">LX83_003484</name>
</gene>
<accession>A0AAE3GE49</accession>
<feature type="transmembrane region" description="Helical" evidence="8">
    <location>
        <begin position="193"/>
        <end position="212"/>
    </location>
</feature>
<dbReference type="AlphaFoldDB" id="A0AAE3GE49"/>
<proteinExistence type="inferred from homology"/>